<evidence type="ECO:0000313" key="3">
    <source>
        <dbReference type="Proteomes" id="UP001217754"/>
    </source>
</evidence>
<sequence length="346" mass="39964">MSSLDHSPFRGGTCYDQTFTAYHDPNVHILLTIVFGIFALVFIYYFATRRPKAEYFFLFLFTGLEIGSFVLRLYGELIWATIAMMVYSAAIGMSVCVLYMLYARWCQIADRYYDTKMFDLGMRHPAFPVCFLVLIIALVIAGVWVPTIMWVVYLALFFAIWVTTIVALIRHRRHRPPTRERTIAMSQMEGKFNMTPLVTSHKTLDNMMVMLVVLSTIMLVKTIFLTISFVLVLLFFITPFYYVFCILEDLAFCVILSSPEAVMLFEPSRHMPEARSEMMNKDTVNPLPLSQHQHDQRAAYHNQYSGQPNENHEAITMPAQDQEANAPYLAAQNMQQENNEIRPVAY</sequence>
<accession>A0AAF0JI43</accession>
<keyword evidence="1" id="KW-0472">Membrane</keyword>
<proteinExistence type="predicted"/>
<dbReference type="RefSeq" id="XP_060124268.1">
    <property type="nucleotide sequence ID" value="XM_060268285.1"/>
</dbReference>
<keyword evidence="1" id="KW-0812">Transmembrane</keyword>
<feature type="transmembrane region" description="Helical" evidence="1">
    <location>
        <begin position="124"/>
        <end position="144"/>
    </location>
</feature>
<feature type="transmembrane region" description="Helical" evidence="1">
    <location>
        <begin position="77"/>
        <end position="103"/>
    </location>
</feature>
<evidence type="ECO:0000313" key="2">
    <source>
        <dbReference type="EMBL" id="WFD41371.1"/>
    </source>
</evidence>
<feature type="transmembrane region" description="Helical" evidence="1">
    <location>
        <begin position="53"/>
        <end position="71"/>
    </location>
</feature>
<organism evidence="2 3">
    <name type="scientific">Malassezia japonica</name>
    <dbReference type="NCBI Taxonomy" id="223818"/>
    <lineage>
        <taxon>Eukaryota</taxon>
        <taxon>Fungi</taxon>
        <taxon>Dikarya</taxon>
        <taxon>Basidiomycota</taxon>
        <taxon>Ustilaginomycotina</taxon>
        <taxon>Malasseziomycetes</taxon>
        <taxon>Malasseziales</taxon>
        <taxon>Malasseziaceae</taxon>
        <taxon>Malassezia</taxon>
    </lineage>
</organism>
<keyword evidence="3" id="KW-1185">Reference proteome</keyword>
<dbReference type="GeneID" id="85228019"/>
<gene>
    <name evidence="2" type="ORF">MJAP1_004368</name>
</gene>
<reference evidence="2" key="1">
    <citation type="submission" date="2023-03" db="EMBL/GenBank/DDBJ databases">
        <title>Mating type loci evolution in Malassezia.</title>
        <authorList>
            <person name="Coelho M.A."/>
        </authorList>
    </citation>
    <scope>NUCLEOTIDE SEQUENCE</scope>
    <source>
        <strain evidence="2">CBS 9431</strain>
    </source>
</reference>
<protein>
    <submittedName>
        <fullName evidence="2">Uncharacterized protein</fullName>
    </submittedName>
</protein>
<name>A0AAF0JI43_9BASI</name>
<feature type="transmembrane region" description="Helical" evidence="1">
    <location>
        <begin position="150"/>
        <end position="169"/>
    </location>
</feature>
<keyword evidence="1" id="KW-1133">Transmembrane helix</keyword>
<dbReference type="AlphaFoldDB" id="A0AAF0JI43"/>
<dbReference type="Proteomes" id="UP001217754">
    <property type="component" value="Chromosome 9"/>
</dbReference>
<dbReference type="EMBL" id="CP119966">
    <property type="protein sequence ID" value="WFD41371.1"/>
    <property type="molecule type" value="Genomic_DNA"/>
</dbReference>
<feature type="transmembrane region" description="Helical" evidence="1">
    <location>
        <begin position="209"/>
        <end position="235"/>
    </location>
</feature>
<feature type="transmembrane region" description="Helical" evidence="1">
    <location>
        <begin position="27"/>
        <end position="46"/>
    </location>
</feature>
<evidence type="ECO:0000256" key="1">
    <source>
        <dbReference type="SAM" id="Phobius"/>
    </source>
</evidence>